<gene>
    <name evidence="2" type="ORF">AQZ52_08515</name>
</gene>
<evidence type="ECO:0000256" key="1">
    <source>
        <dbReference type="SAM" id="Phobius"/>
    </source>
</evidence>
<evidence type="ECO:0000313" key="3">
    <source>
        <dbReference type="Proteomes" id="UP000058012"/>
    </source>
</evidence>
<name>A0A117UVL0_9SPHN</name>
<evidence type="ECO:0000313" key="2">
    <source>
        <dbReference type="EMBL" id="KUR71648.1"/>
    </source>
</evidence>
<keyword evidence="3" id="KW-1185">Reference proteome</keyword>
<dbReference type="RefSeq" id="WP_067908451.1">
    <property type="nucleotide sequence ID" value="NZ_KQ954244.1"/>
</dbReference>
<dbReference type="OrthoDB" id="7428630at2"/>
<accession>A0A117UVL0</accession>
<keyword evidence="1" id="KW-1133">Transmembrane helix</keyword>
<sequence>MFKRRAPNPDLAGHPFRRSLPAHVLRPLPMFEPEVEAAMAALQLPEGVRSRPVDPRRITVQDVKDFLLAYCACFLAVSAFIF</sequence>
<organism evidence="2 3">
    <name type="scientific">Novosphingobium fuchskuhlense</name>
    <dbReference type="NCBI Taxonomy" id="1117702"/>
    <lineage>
        <taxon>Bacteria</taxon>
        <taxon>Pseudomonadati</taxon>
        <taxon>Pseudomonadota</taxon>
        <taxon>Alphaproteobacteria</taxon>
        <taxon>Sphingomonadales</taxon>
        <taxon>Sphingomonadaceae</taxon>
        <taxon>Novosphingobium</taxon>
    </lineage>
</organism>
<feature type="transmembrane region" description="Helical" evidence="1">
    <location>
        <begin position="65"/>
        <end position="81"/>
    </location>
</feature>
<dbReference type="EMBL" id="LLZS01000006">
    <property type="protein sequence ID" value="KUR71648.1"/>
    <property type="molecule type" value="Genomic_DNA"/>
</dbReference>
<keyword evidence="1" id="KW-0812">Transmembrane</keyword>
<comment type="caution">
    <text evidence="2">The sequence shown here is derived from an EMBL/GenBank/DDBJ whole genome shotgun (WGS) entry which is preliminary data.</text>
</comment>
<keyword evidence="1" id="KW-0472">Membrane</keyword>
<dbReference type="AlphaFoldDB" id="A0A117UVL0"/>
<proteinExistence type="predicted"/>
<reference evidence="2 3" key="1">
    <citation type="submission" date="2015-10" db="EMBL/GenBank/DDBJ databases">
        <title>Draft genome sequence of Novosphingobium fuchskuhlense DSM 25065 isolated from a surface water sample of the southwest basin of Lake Grosse Fuchskuhle.</title>
        <authorList>
            <person name="Ruckert C."/>
            <person name="Winkler A."/>
            <person name="Glaeser J."/>
            <person name="Grossart H.-P."/>
            <person name="Kalinowski J."/>
            <person name="Glaeser S."/>
        </authorList>
    </citation>
    <scope>NUCLEOTIDE SEQUENCE [LARGE SCALE GENOMIC DNA]</scope>
    <source>
        <strain evidence="2 3">FNE08-7</strain>
    </source>
</reference>
<dbReference type="Proteomes" id="UP000058012">
    <property type="component" value="Unassembled WGS sequence"/>
</dbReference>
<protein>
    <submittedName>
        <fullName evidence="2">Uncharacterized protein</fullName>
    </submittedName>
</protein>